<dbReference type="InterPro" id="IPR010982">
    <property type="entry name" value="Lambda_DNA-bd_dom_sf"/>
</dbReference>
<dbReference type="AlphaFoldDB" id="A0A556RU45"/>
<dbReference type="Gene3D" id="1.10.260.40">
    <property type="entry name" value="lambda repressor-like DNA-binding domains"/>
    <property type="match status" value="1"/>
</dbReference>
<reference evidence="1 2" key="1">
    <citation type="submission" date="2019-07" db="EMBL/GenBank/DDBJ databases">
        <title>Gilliamella genomes.</title>
        <authorList>
            <person name="Zheng H."/>
        </authorList>
    </citation>
    <scope>NUCLEOTIDE SEQUENCE [LARGE SCALE GENOMIC DNA]</scope>
    <source>
        <strain evidence="1 2">W8131</strain>
    </source>
</reference>
<organism evidence="1 2">
    <name type="scientific">Gilliamella apicola</name>
    <dbReference type="NCBI Taxonomy" id="1196095"/>
    <lineage>
        <taxon>Bacteria</taxon>
        <taxon>Pseudomonadati</taxon>
        <taxon>Pseudomonadota</taxon>
        <taxon>Gammaproteobacteria</taxon>
        <taxon>Orbales</taxon>
        <taxon>Orbaceae</taxon>
        <taxon>Gilliamella</taxon>
    </lineage>
</organism>
<protein>
    <submittedName>
        <fullName evidence="1">Helix-turn-helix domain-containing protein</fullName>
    </submittedName>
</protein>
<name>A0A556RU45_9GAMM</name>
<sequence length="66" mass="7258">MTPIEKAIRAVGGNKSELARLVGCVPSNITNIVARGGRIPCMSKEKRDRWINATGLSKKDLFPDIY</sequence>
<dbReference type="EMBL" id="VMHL01000001">
    <property type="protein sequence ID" value="TSJ92388.1"/>
    <property type="molecule type" value="Genomic_DNA"/>
</dbReference>
<gene>
    <name evidence="1" type="ORF">FPQ14_00655</name>
</gene>
<dbReference type="GO" id="GO:0003677">
    <property type="term" value="F:DNA binding"/>
    <property type="evidence" value="ECO:0007669"/>
    <property type="project" value="InterPro"/>
</dbReference>
<evidence type="ECO:0000313" key="1">
    <source>
        <dbReference type="EMBL" id="TSJ92388.1"/>
    </source>
</evidence>
<proteinExistence type="predicted"/>
<comment type="caution">
    <text evidence="1">The sequence shown here is derived from an EMBL/GenBank/DDBJ whole genome shotgun (WGS) entry which is preliminary data.</text>
</comment>
<evidence type="ECO:0000313" key="2">
    <source>
        <dbReference type="Proteomes" id="UP000319138"/>
    </source>
</evidence>
<accession>A0A556RU45</accession>
<dbReference type="Proteomes" id="UP000319138">
    <property type="component" value="Unassembled WGS sequence"/>
</dbReference>